<organism evidence="3 4">
    <name type="scientific">Pontibacter saemangeumensis</name>
    <dbReference type="NCBI Taxonomy" id="1084525"/>
    <lineage>
        <taxon>Bacteria</taxon>
        <taxon>Pseudomonadati</taxon>
        <taxon>Bacteroidota</taxon>
        <taxon>Cytophagia</taxon>
        <taxon>Cytophagales</taxon>
        <taxon>Hymenobacteraceae</taxon>
        <taxon>Pontibacter</taxon>
    </lineage>
</organism>
<dbReference type="NCBIfam" id="TIGR04183">
    <property type="entry name" value="Por_Secre_tail"/>
    <property type="match status" value="1"/>
</dbReference>
<reference evidence="4" key="1">
    <citation type="journal article" date="2019" name="Int. J. Syst. Evol. Microbiol.">
        <title>The Global Catalogue of Microorganisms (GCM) 10K type strain sequencing project: providing services to taxonomists for standard genome sequencing and annotation.</title>
        <authorList>
            <consortium name="The Broad Institute Genomics Platform"/>
            <consortium name="The Broad Institute Genome Sequencing Center for Infectious Disease"/>
            <person name="Wu L."/>
            <person name="Ma J."/>
        </authorList>
    </citation>
    <scope>NUCLEOTIDE SEQUENCE [LARGE SCALE GENOMIC DNA]</scope>
    <source>
        <strain evidence="4">JCM 17926</strain>
    </source>
</reference>
<evidence type="ECO:0000313" key="3">
    <source>
        <dbReference type="EMBL" id="GAA4440133.1"/>
    </source>
</evidence>
<comment type="caution">
    <text evidence="3">The sequence shown here is derived from an EMBL/GenBank/DDBJ whole genome shotgun (WGS) entry which is preliminary data.</text>
</comment>
<dbReference type="Proteomes" id="UP001500552">
    <property type="component" value="Unassembled WGS sequence"/>
</dbReference>
<keyword evidence="1" id="KW-0732">Signal</keyword>
<keyword evidence="4" id="KW-1185">Reference proteome</keyword>
<proteinExistence type="predicted"/>
<name>A0ABP8LY57_9BACT</name>
<dbReference type="InterPro" id="IPR013785">
    <property type="entry name" value="Aldolase_TIM"/>
</dbReference>
<dbReference type="InterPro" id="IPR026444">
    <property type="entry name" value="Secre_tail"/>
</dbReference>
<evidence type="ECO:0000259" key="2">
    <source>
        <dbReference type="Pfam" id="PF18962"/>
    </source>
</evidence>
<evidence type="ECO:0000313" key="4">
    <source>
        <dbReference type="Proteomes" id="UP001500552"/>
    </source>
</evidence>
<feature type="chain" id="PRO_5046261842" description="Secretion system C-terminal sorting domain-containing protein" evidence="1">
    <location>
        <begin position="26"/>
        <end position="663"/>
    </location>
</feature>
<sequence length="663" mass="72878">MLLPDMKRILFFVLAIIAFSAQSFAQVAPNFNIYMIETRFNGDAMEDYFASSGYDRDNVQIMMASSFAEYPEYTTISRSKIRDFLNKYYPSSTSKGWLVLDWEEEPYTDLRNYPVTDSRFKNAEAKILQLISEVKSYRPNVNVSMYGITYRTWNTWQYENYNPAGKYDRIVSNLDFLTPSVYNVYADETVGHERNLRYLRENLTTALKYGKKHNKPVLPFFWHRIHFNDPNYGREIMKKETLAKYVKLIQTFSYDGYKASGAFWWDNVSGRLENLKGINGHLNGTVYNEATYDAMIINYAKHIKYVLNDGASSSPDPSPTAQKVVSYTLFDASTKKDIRTLENGATLDLSTLPTKNLNIRANTYPATVGSVKFSLSGSASKSATESNPSYDLMGDNGAWVPSAGSYTLKATPYTSSGGSGTAGTALSIGFNVVTSGASSTGSRGESFTLINSDTNRDIITIANGATINLSSLPTKNLNIRFNKGTISMASVKLTLSGAQSKSIVENIAPYALYADNTDGNYYAWTPPTGSYTLKATPYSGTKASGTAGTSYSINFTVSNSLSATSSSNLSADSASLSFKAIDGVVAYPNPATSLINVEASETGEGVSTINIYNLDGKVMITQEEKTTASGLKTAVDINSLRQGLYILEVITPKGRSSQRIVVE</sequence>
<gene>
    <name evidence="3" type="ORF">GCM10023188_37020</name>
</gene>
<evidence type="ECO:0000256" key="1">
    <source>
        <dbReference type="SAM" id="SignalP"/>
    </source>
</evidence>
<feature type="signal peptide" evidence="1">
    <location>
        <begin position="1"/>
        <end position="25"/>
    </location>
</feature>
<dbReference type="EMBL" id="BAABHC010000029">
    <property type="protein sequence ID" value="GAA4440133.1"/>
    <property type="molecule type" value="Genomic_DNA"/>
</dbReference>
<feature type="domain" description="Secretion system C-terminal sorting" evidence="2">
    <location>
        <begin position="587"/>
        <end position="662"/>
    </location>
</feature>
<protein>
    <recommendedName>
        <fullName evidence="2">Secretion system C-terminal sorting domain-containing protein</fullName>
    </recommendedName>
</protein>
<dbReference type="Pfam" id="PF18962">
    <property type="entry name" value="Por_Secre_tail"/>
    <property type="match status" value="1"/>
</dbReference>
<dbReference type="Gene3D" id="3.20.20.70">
    <property type="entry name" value="Aldolase class I"/>
    <property type="match status" value="1"/>
</dbReference>
<accession>A0ABP8LY57</accession>